<dbReference type="OrthoDB" id="253312at2157"/>
<dbReference type="Proteomes" id="UP000066737">
    <property type="component" value="Chromosome I"/>
</dbReference>
<evidence type="ECO:0000313" key="1">
    <source>
        <dbReference type="EMBL" id="CQH58730.1"/>
    </source>
</evidence>
<keyword evidence="2" id="KW-1185">Reference proteome</keyword>
<dbReference type="Gene3D" id="1.10.10.10">
    <property type="entry name" value="Winged helix-like DNA-binding domain superfamily/Winged helix DNA-binding domain"/>
    <property type="match status" value="1"/>
</dbReference>
<dbReference type="STRING" id="1407499.HHUB_2812"/>
<name>A0A0U5H1H9_9EURY</name>
<proteinExistence type="predicted"/>
<gene>
    <name evidence="1" type="ORF">HHUB_2812</name>
</gene>
<reference evidence="2" key="1">
    <citation type="journal article" date="2016" name="Environ. Microbiol.">
        <title>The complete genome of a viable archaeum isolated from 123-million-year-old rock salt.</title>
        <authorList>
            <person name="Jaakkola S.T."/>
            <person name="Pfeiffer F."/>
            <person name="Ravantti J.J."/>
            <person name="Guo Q."/>
            <person name="Liu Y."/>
            <person name="Chen X."/>
            <person name="Ma H."/>
            <person name="Yang C."/>
            <person name="Oksanen H.M."/>
            <person name="Bamford D.H."/>
        </authorList>
    </citation>
    <scope>NUCLEOTIDE SEQUENCE</scope>
    <source>
        <strain evidence="2">JI20-1</strain>
    </source>
</reference>
<accession>A0A0U5H1H9</accession>
<organism evidence="1 2">
    <name type="scientific">Halobacterium hubeiense</name>
    <dbReference type="NCBI Taxonomy" id="1407499"/>
    <lineage>
        <taxon>Archaea</taxon>
        <taxon>Methanobacteriati</taxon>
        <taxon>Methanobacteriota</taxon>
        <taxon>Stenosarchaea group</taxon>
        <taxon>Halobacteria</taxon>
        <taxon>Halobacteriales</taxon>
        <taxon>Halobacteriaceae</taxon>
        <taxon>Halobacterium</taxon>
    </lineage>
</organism>
<evidence type="ECO:0000313" key="2">
    <source>
        <dbReference type="Proteomes" id="UP000066737"/>
    </source>
</evidence>
<dbReference type="AlphaFoldDB" id="A0A0U5H1H9"/>
<protein>
    <submittedName>
        <fullName evidence="1">HTH domain protein</fullName>
    </submittedName>
</protein>
<dbReference type="RefSeq" id="WP_059057221.1">
    <property type="nucleotide sequence ID" value="NZ_CEML01000001.1"/>
</dbReference>
<dbReference type="EMBL" id="LN831302">
    <property type="protein sequence ID" value="CQH58730.1"/>
    <property type="molecule type" value="Genomic_DNA"/>
</dbReference>
<dbReference type="KEGG" id="hhb:Hhub_2812"/>
<dbReference type="GeneID" id="26659443"/>
<sequence length="94" mass="10228">MTDSEDWDRDVVEPVLRVLHQAGVAVTADVVATNLDAVLDDAPTAVEVDAALAELDEDNFVRPFADTDDYYVITDRGSGHVSNELDEEGFGFVD</sequence>
<dbReference type="InterPro" id="IPR036388">
    <property type="entry name" value="WH-like_DNA-bd_sf"/>
</dbReference>